<dbReference type="EMBL" id="ML976225">
    <property type="protein sequence ID" value="KAF1935924.1"/>
    <property type="molecule type" value="Genomic_DNA"/>
</dbReference>
<sequence length="236" mass="26681">MSDDCCSIRLDCQTQELPLTIQFIHDTAYEVKLVQDTQTDIPPRSRLPQDLVIKPLKKDPDLEYTDQKETSVYEKLSDLQGGLIPRYYGVGDFFHEGKTVKAHVLERVNGTPLTDIDKAHWNKLDIERKIKEAYTELSLQGVKHWDVQARHIFLVPGSESVRLIDFGLAKLCDRVDAEAQNTNDVEGLFRKLDEMQSWAPSLEWLLQSLGRTAEKDATYGHPASVVTSLSNISGGL</sequence>
<evidence type="ECO:0008006" key="3">
    <source>
        <dbReference type="Google" id="ProtNLM"/>
    </source>
</evidence>
<dbReference type="OrthoDB" id="3877894at2759"/>
<protein>
    <recommendedName>
        <fullName evidence="3">Protein kinase domain-containing protein</fullName>
    </recommendedName>
</protein>
<dbReference type="Proteomes" id="UP000800038">
    <property type="component" value="Unassembled WGS sequence"/>
</dbReference>
<dbReference type="AlphaFoldDB" id="A0A6A5S8R4"/>
<proteinExistence type="predicted"/>
<keyword evidence="2" id="KW-1185">Reference proteome</keyword>
<reference evidence="1" key="1">
    <citation type="journal article" date="2020" name="Stud. Mycol.">
        <title>101 Dothideomycetes genomes: a test case for predicting lifestyles and emergence of pathogens.</title>
        <authorList>
            <person name="Haridas S."/>
            <person name="Albert R."/>
            <person name="Binder M."/>
            <person name="Bloem J."/>
            <person name="Labutti K."/>
            <person name="Salamov A."/>
            <person name="Andreopoulos B."/>
            <person name="Baker S."/>
            <person name="Barry K."/>
            <person name="Bills G."/>
            <person name="Bluhm B."/>
            <person name="Cannon C."/>
            <person name="Castanera R."/>
            <person name="Culley D."/>
            <person name="Daum C."/>
            <person name="Ezra D."/>
            <person name="Gonzalez J."/>
            <person name="Henrissat B."/>
            <person name="Kuo A."/>
            <person name="Liang C."/>
            <person name="Lipzen A."/>
            <person name="Lutzoni F."/>
            <person name="Magnuson J."/>
            <person name="Mondo S."/>
            <person name="Nolan M."/>
            <person name="Ohm R."/>
            <person name="Pangilinan J."/>
            <person name="Park H.-J."/>
            <person name="Ramirez L."/>
            <person name="Alfaro M."/>
            <person name="Sun H."/>
            <person name="Tritt A."/>
            <person name="Yoshinaga Y."/>
            <person name="Zwiers L.-H."/>
            <person name="Turgeon B."/>
            <person name="Goodwin S."/>
            <person name="Spatafora J."/>
            <person name="Crous P."/>
            <person name="Grigoriev I."/>
        </authorList>
    </citation>
    <scope>NUCLEOTIDE SEQUENCE</scope>
    <source>
        <strain evidence="1">CBS 161.51</strain>
    </source>
</reference>
<accession>A0A6A5S8R4</accession>
<organism evidence="1 2">
    <name type="scientific">Clathrospora elynae</name>
    <dbReference type="NCBI Taxonomy" id="706981"/>
    <lineage>
        <taxon>Eukaryota</taxon>
        <taxon>Fungi</taxon>
        <taxon>Dikarya</taxon>
        <taxon>Ascomycota</taxon>
        <taxon>Pezizomycotina</taxon>
        <taxon>Dothideomycetes</taxon>
        <taxon>Pleosporomycetidae</taxon>
        <taxon>Pleosporales</taxon>
        <taxon>Diademaceae</taxon>
        <taxon>Clathrospora</taxon>
    </lineage>
</organism>
<name>A0A6A5S8R4_9PLEO</name>
<dbReference type="InterPro" id="IPR011009">
    <property type="entry name" value="Kinase-like_dom_sf"/>
</dbReference>
<dbReference type="SUPFAM" id="SSF56112">
    <property type="entry name" value="Protein kinase-like (PK-like)"/>
    <property type="match status" value="1"/>
</dbReference>
<evidence type="ECO:0000313" key="2">
    <source>
        <dbReference type="Proteomes" id="UP000800038"/>
    </source>
</evidence>
<evidence type="ECO:0000313" key="1">
    <source>
        <dbReference type="EMBL" id="KAF1935924.1"/>
    </source>
</evidence>
<dbReference type="InterPro" id="IPR052396">
    <property type="entry name" value="Meiotic_Drive_Suppr_Kinase"/>
</dbReference>
<dbReference type="Gene3D" id="1.10.510.10">
    <property type="entry name" value="Transferase(Phosphotransferase) domain 1"/>
    <property type="match status" value="1"/>
</dbReference>
<dbReference type="PANTHER" id="PTHR37171">
    <property type="entry name" value="SERINE/THREONINE-PROTEIN KINASE YRZF-RELATED"/>
    <property type="match status" value="1"/>
</dbReference>
<gene>
    <name evidence="1" type="ORF">EJ02DRAFT_470837</name>
</gene>
<dbReference type="PANTHER" id="PTHR37171:SF1">
    <property type="entry name" value="SERINE_THREONINE-PROTEIN KINASE YRZF-RELATED"/>
    <property type="match status" value="1"/>
</dbReference>